<dbReference type="Gene3D" id="1.20.120.30">
    <property type="entry name" value="Aspartate receptor, ligand-binding domain"/>
    <property type="match status" value="1"/>
</dbReference>
<dbReference type="InterPro" id="IPR025991">
    <property type="entry name" value="Chemoreceptor_zinc-bind_dom"/>
</dbReference>
<dbReference type="EMBL" id="CP073344">
    <property type="protein sequence ID" value="UTW01905.1"/>
    <property type="molecule type" value="Genomic_DNA"/>
</dbReference>
<dbReference type="InterPro" id="IPR050469">
    <property type="entry name" value="Diguanylate_Cyclase"/>
</dbReference>
<gene>
    <name evidence="4" type="ORF">KDX31_11080</name>
</gene>
<dbReference type="PANTHER" id="PTHR45138">
    <property type="entry name" value="REGULATORY COMPONENTS OF SENSORY TRANSDUCTION SYSTEM"/>
    <property type="match status" value="1"/>
</dbReference>
<keyword evidence="5" id="KW-1185">Reference proteome</keyword>
<proteinExistence type="predicted"/>
<keyword evidence="4" id="KW-0548">Nucleotidyltransferase</keyword>
<dbReference type="EC" id="2.7.7.65" evidence="1"/>
<evidence type="ECO:0000256" key="2">
    <source>
        <dbReference type="ARBA" id="ARBA00034247"/>
    </source>
</evidence>
<dbReference type="NCBIfam" id="TIGR00254">
    <property type="entry name" value="GGDEF"/>
    <property type="match status" value="1"/>
</dbReference>
<organism evidence="4 5">
    <name type="scientific">Amphritea atlantica</name>
    <dbReference type="NCBI Taxonomy" id="355243"/>
    <lineage>
        <taxon>Bacteria</taxon>
        <taxon>Pseudomonadati</taxon>
        <taxon>Pseudomonadota</taxon>
        <taxon>Gammaproteobacteria</taxon>
        <taxon>Oceanospirillales</taxon>
        <taxon>Oceanospirillaceae</taxon>
        <taxon>Amphritea</taxon>
    </lineage>
</organism>
<reference evidence="4" key="1">
    <citation type="submission" date="2021-04" db="EMBL/GenBank/DDBJ databases">
        <title>Oceanospirillales bacteria with DddD are important DMSP degraders in coastal seawater.</title>
        <authorList>
            <person name="Liu J."/>
        </authorList>
    </citation>
    <scope>NUCLEOTIDE SEQUENCE</scope>
    <source>
        <strain evidence="4">GY6</strain>
    </source>
</reference>
<dbReference type="InterPro" id="IPR029787">
    <property type="entry name" value="Nucleotide_cyclase"/>
</dbReference>
<dbReference type="InterPro" id="IPR043128">
    <property type="entry name" value="Rev_trsase/Diguanyl_cyclase"/>
</dbReference>
<evidence type="ECO:0000313" key="5">
    <source>
        <dbReference type="Proteomes" id="UP001059950"/>
    </source>
</evidence>
<dbReference type="SUPFAM" id="SSF55073">
    <property type="entry name" value="Nucleotide cyclase"/>
    <property type="match status" value="1"/>
</dbReference>
<dbReference type="Pfam" id="PF13682">
    <property type="entry name" value="CZB"/>
    <property type="match status" value="1"/>
</dbReference>
<protein>
    <recommendedName>
        <fullName evidence="1">diguanylate cyclase</fullName>
        <ecNumber evidence="1">2.7.7.65</ecNumber>
    </recommendedName>
</protein>
<dbReference type="InterPro" id="IPR000160">
    <property type="entry name" value="GGDEF_dom"/>
</dbReference>
<dbReference type="PROSITE" id="PS50887">
    <property type="entry name" value="GGDEF"/>
    <property type="match status" value="1"/>
</dbReference>
<name>A0ABY5GPK7_9GAMM</name>
<dbReference type="Gene3D" id="3.30.70.270">
    <property type="match status" value="1"/>
</dbReference>
<evidence type="ECO:0000256" key="1">
    <source>
        <dbReference type="ARBA" id="ARBA00012528"/>
    </source>
</evidence>
<dbReference type="PANTHER" id="PTHR45138:SF9">
    <property type="entry name" value="DIGUANYLATE CYCLASE DGCM-RELATED"/>
    <property type="match status" value="1"/>
</dbReference>
<dbReference type="GO" id="GO:0052621">
    <property type="term" value="F:diguanylate cyclase activity"/>
    <property type="evidence" value="ECO:0007669"/>
    <property type="project" value="UniProtKB-EC"/>
</dbReference>
<keyword evidence="4" id="KW-0808">Transferase</keyword>
<comment type="catalytic activity">
    <reaction evidence="2">
        <text>2 GTP = 3',3'-c-di-GMP + 2 diphosphate</text>
        <dbReference type="Rhea" id="RHEA:24898"/>
        <dbReference type="ChEBI" id="CHEBI:33019"/>
        <dbReference type="ChEBI" id="CHEBI:37565"/>
        <dbReference type="ChEBI" id="CHEBI:58805"/>
        <dbReference type="EC" id="2.7.7.65"/>
    </reaction>
</comment>
<evidence type="ECO:0000313" key="4">
    <source>
        <dbReference type="EMBL" id="UTW01905.1"/>
    </source>
</evidence>
<dbReference type="SMART" id="SM00267">
    <property type="entry name" value="GGDEF"/>
    <property type="match status" value="1"/>
</dbReference>
<feature type="domain" description="GGDEF" evidence="3">
    <location>
        <begin position="170"/>
        <end position="302"/>
    </location>
</feature>
<evidence type="ECO:0000259" key="3">
    <source>
        <dbReference type="PROSITE" id="PS50887"/>
    </source>
</evidence>
<sequence length="337" mass="38479">MPVLDDLLEKIDQKEFVRLSTDIRTAFDQHQLWFNALNLALITRESTLSEEDYCCCSHTLCPLGQWIRNTLDNPAFQHPFFVELDEKHKNFHRIANQLINNLNSQQPVDINLYKQLIQTQQMLSAQLLTLFEFSVVTNSQFDSITGLMNRRSVNAVLAYEKYRMSRNKTSHCCIALVDIDHFKKVNDIYGHDIGDHALAQVASVLHSCTRQSDTVARFGGEEFLFVLPDISLEGAIASIDRVRRKLAATPLELCQEKITITASFGITQLCNDCDVEHSIKRADEALYLAKHMGRNRSAYIDIDRFSAADRRIALGEINTEFQTMLTRYGTLVTSELQ</sequence>
<dbReference type="Pfam" id="PF00990">
    <property type="entry name" value="GGDEF"/>
    <property type="match status" value="1"/>
</dbReference>
<accession>A0ABY5GPK7</accession>
<dbReference type="CDD" id="cd01949">
    <property type="entry name" value="GGDEF"/>
    <property type="match status" value="1"/>
</dbReference>
<dbReference type="Proteomes" id="UP001059950">
    <property type="component" value="Chromosome"/>
</dbReference>